<keyword evidence="1" id="KW-0472">Membrane</keyword>
<feature type="transmembrane region" description="Helical" evidence="1">
    <location>
        <begin position="7"/>
        <end position="24"/>
    </location>
</feature>
<proteinExistence type="predicted"/>
<keyword evidence="1" id="KW-0812">Transmembrane</keyword>
<feature type="transmembrane region" description="Helical" evidence="1">
    <location>
        <begin position="30"/>
        <end position="50"/>
    </location>
</feature>
<protein>
    <submittedName>
        <fullName evidence="2">Putative membrane protein</fullName>
    </submittedName>
</protein>
<dbReference type="OrthoDB" id="1752779at2"/>
<reference evidence="3" key="1">
    <citation type="submission" date="2014-07" db="EMBL/GenBank/DDBJ databases">
        <authorList>
            <person name="Wibberg D."/>
        </authorList>
    </citation>
    <scope>NUCLEOTIDE SEQUENCE [LARGE SCALE GENOMIC DNA]</scope>
    <source>
        <strain evidence="3">DG5</strain>
    </source>
</reference>
<name>A0A078KN46_9FIRM</name>
<dbReference type="Pfam" id="PF06541">
    <property type="entry name" value="ABC_trans_CmpB"/>
    <property type="match status" value="1"/>
</dbReference>
<organism evidence="2 3">
    <name type="scientific">[Clostridium] cellulosi</name>
    <dbReference type="NCBI Taxonomy" id="29343"/>
    <lineage>
        <taxon>Bacteria</taxon>
        <taxon>Bacillati</taxon>
        <taxon>Bacillota</taxon>
        <taxon>Clostridia</taxon>
        <taxon>Eubacteriales</taxon>
        <taxon>Oscillospiraceae</taxon>
        <taxon>Oscillospiraceae incertae sedis</taxon>
    </lineage>
</organism>
<dbReference type="Proteomes" id="UP000032431">
    <property type="component" value="Chromosome I"/>
</dbReference>
<dbReference type="EMBL" id="LM995447">
    <property type="protein sequence ID" value="CDZ23863.1"/>
    <property type="molecule type" value="Genomic_DNA"/>
</dbReference>
<dbReference type="KEGG" id="ccel:CCDG5_0734"/>
<evidence type="ECO:0000313" key="3">
    <source>
        <dbReference type="Proteomes" id="UP000032431"/>
    </source>
</evidence>
<accession>A0A078KN46</accession>
<evidence type="ECO:0000256" key="1">
    <source>
        <dbReference type="SAM" id="Phobius"/>
    </source>
</evidence>
<feature type="transmembrane region" description="Helical" evidence="1">
    <location>
        <begin position="101"/>
        <end position="122"/>
    </location>
</feature>
<keyword evidence="3" id="KW-1185">Reference proteome</keyword>
<dbReference type="InterPro" id="IPR010540">
    <property type="entry name" value="CmpB_TMEM229"/>
</dbReference>
<dbReference type="PATRIC" id="fig|29343.3.peg.768"/>
<keyword evidence="1" id="KW-1133">Transmembrane helix</keyword>
<dbReference type="STRING" id="29343.CCDG5_0734"/>
<evidence type="ECO:0000313" key="2">
    <source>
        <dbReference type="EMBL" id="CDZ23863.1"/>
    </source>
</evidence>
<dbReference type="HOGENOM" id="CLU_123238_0_0_9"/>
<feature type="transmembrane region" description="Helical" evidence="1">
    <location>
        <begin position="62"/>
        <end position="81"/>
    </location>
</feature>
<sequence>MKFLKHLWRLLVLWILLGMGYTTLELLFRGVTYVQMLWIGGLVGVLVGLLNEHPAYYNRLMWQQCLLGTIITDVIEFISGYVLNIVLHRNIWDYSSMPYNFHGQICLFMTIAWFFLMPFAIYADDWLRYKLFDEEKPEGNVLYNYKRLFTGK</sequence>
<dbReference type="AlphaFoldDB" id="A0A078KN46"/>
<gene>
    <name evidence="2" type="ORF">CCDG5_0734</name>
</gene>